<sequence length="85" mass="9311">MGAGEGEVWTEALMANEKNGDSVNFTCRKKADDFLCIALLVFVGLLVEILGSFLVVGSTFLVFLYELSRVESSLILSNLTKFVMV</sequence>
<name>A0A0V0I7V4_SOLCH</name>
<proteinExistence type="predicted"/>
<feature type="transmembrane region" description="Helical" evidence="1">
    <location>
        <begin position="34"/>
        <end position="65"/>
    </location>
</feature>
<keyword evidence="1" id="KW-0812">Transmembrane</keyword>
<evidence type="ECO:0000313" key="2">
    <source>
        <dbReference type="EMBL" id="JAP28096.1"/>
    </source>
</evidence>
<keyword evidence="1" id="KW-1133">Transmembrane helix</keyword>
<protein>
    <submittedName>
        <fullName evidence="2">Putative ovule protein</fullName>
    </submittedName>
</protein>
<organism evidence="2">
    <name type="scientific">Solanum chacoense</name>
    <name type="common">Chaco potato</name>
    <dbReference type="NCBI Taxonomy" id="4108"/>
    <lineage>
        <taxon>Eukaryota</taxon>
        <taxon>Viridiplantae</taxon>
        <taxon>Streptophyta</taxon>
        <taxon>Embryophyta</taxon>
        <taxon>Tracheophyta</taxon>
        <taxon>Spermatophyta</taxon>
        <taxon>Magnoliopsida</taxon>
        <taxon>eudicotyledons</taxon>
        <taxon>Gunneridae</taxon>
        <taxon>Pentapetalae</taxon>
        <taxon>asterids</taxon>
        <taxon>lamiids</taxon>
        <taxon>Solanales</taxon>
        <taxon>Solanaceae</taxon>
        <taxon>Solanoideae</taxon>
        <taxon>Solaneae</taxon>
        <taxon>Solanum</taxon>
    </lineage>
</organism>
<keyword evidence="1" id="KW-0472">Membrane</keyword>
<dbReference type="EMBL" id="GEDG01010478">
    <property type="protein sequence ID" value="JAP28096.1"/>
    <property type="molecule type" value="Transcribed_RNA"/>
</dbReference>
<dbReference type="EMBL" id="GEDG01020884">
    <property type="protein sequence ID" value="JAP18769.1"/>
    <property type="molecule type" value="Transcribed_RNA"/>
</dbReference>
<reference evidence="2" key="1">
    <citation type="submission" date="2015-12" db="EMBL/GenBank/DDBJ databases">
        <title>Gene expression during late stages of embryo sac development: a critical building block for successful pollen-pistil interactions.</title>
        <authorList>
            <person name="Liu Y."/>
            <person name="Joly V."/>
            <person name="Sabar M."/>
            <person name="Matton D.P."/>
        </authorList>
    </citation>
    <scope>NUCLEOTIDE SEQUENCE</scope>
</reference>
<dbReference type="AlphaFoldDB" id="A0A0V0I7V4"/>
<accession>A0A0V0I7V4</accession>
<evidence type="ECO:0000256" key="1">
    <source>
        <dbReference type="SAM" id="Phobius"/>
    </source>
</evidence>